<feature type="transmembrane region" description="Helical" evidence="1">
    <location>
        <begin position="99"/>
        <end position="116"/>
    </location>
</feature>
<reference evidence="2 3" key="1">
    <citation type="journal article" date="2014" name="Proc. Natl. Acad. Sci. U.S.A.">
        <title>Functional characterization of flavobacteria rhodopsins reveals a unique class of light-driven chloride pump in bacteria.</title>
        <authorList>
            <person name="Yoshizawa S."/>
            <person name="Kumagai Y."/>
            <person name="Kim H."/>
            <person name="Ogura Y."/>
            <person name="Hayashi T."/>
            <person name="Iwasaki W."/>
            <person name="DeLong E.F."/>
            <person name="Kogure K."/>
        </authorList>
    </citation>
    <scope>NUCLEOTIDE SEQUENCE [LARGE SCALE GENOMIC DNA]</scope>
    <source>
        <strain evidence="2 3">S1-08</strain>
    </source>
</reference>
<feature type="transmembrane region" description="Helical" evidence="1">
    <location>
        <begin position="12"/>
        <end position="30"/>
    </location>
</feature>
<accession>W8VSR9</accession>
<gene>
    <name evidence="2" type="ORF">NMS_2441</name>
</gene>
<dbReference type="OrthoDB" id="9772884at2"/>
<organism evidence="2 3">
    <name type="scientific">Nonlabens marinus S1-08</name>
    <dbReference type="NCBI Taxonomy" id="1454201"/>
    <lineage>
        <taxon>Bacteria</taxon>
        <taxon>Pseudomonadati</taxon>
        <taxon>Bacteroidota</taxon>
        <taxon>Flavobacteriia</taxon>
        <taxon>Flavobacteriales</taxon>
        <taxon>Flavobacteriaceae</taxon>
        <taxon>Nonlabens</taxon>
    </lineage>
</organism>
<evidence type="ECO:0000256" key="1">
    <source>
        <dbReference type="SAM" id="Phobius"/>
    </source>
</evidence>
<keyword evidence="1" id="KW-0472">Membrane</keyword>
<dbReference type="HOGENOM" id="CLU_008305_0_0_10"/>
<dbReference type="PANTHER" id="PTHR38454:SF1">
    <property type="entry name" value="INTEGRAL MEMBRANE PROTEIN"/>
    <property type="match status" value="1"/>
</dbReference>
<name>W8VSR9_9FLAO</name>
<feature type="transmembrane region" description="Helical" evidence="1">
    <location>
        <begin position="346"/>
        <end position="364"/>
    </location>
</feature>
<proteinExistence type="predicted"/>
<keyword evidence="1" id="KW-0812">Transmembrane</keyword>
<feature type="transmembrane region" description="Helical" evidence="1">
    <location>
        <begin position="122"/>
        <end position="143"/>
    </location>
</feature>
<feature type="transmembrane region" description="Helical" evidence="1">
    <location>
        <begin position="503"/>
        <end position="521"/>
    </location>
</feature>
<dbReference type="PANTHER" id="PTHR38454">
    <property type="entry name" value="INTEGRAL MEMBRANE PROTEIN-RELATED"/>
    <property type="match status" value="1"/>
</dbReference>
<keyword evidence="1" id="KW-1133">Transmembrane helix</keyword>
<dbReference type="Pfam" id="PF09586">
    <property type="entry name" value="YfhO"/>
    <property type="match status" value="1"/>
</dbReference>
<feature type="transmembrane region" description="Helical" evidence="1">
    <location>
        <begin position="528"/>
        <end position="545"/>
    </location>
</feature>
<dbReference type="AlphaFoldDB" id="W8VSR9"/>
<sequence>MRISFKKIAPHIVVLLIFIIASLAYFFPVLSGKKLYQNDIVQYKGNARQLIENRETTGEEIYWTDAAFGGMPTYQLGARYEYDFIDQLDRTIRFLPRPADYLFLYFFSFYILMLVLRVNWKIALLGAFAFGFSTYLVIILGVGHNAKAHAIAYFPLVLSGLILVFQRKYLWGGILTAVAMALELQANHPQMTYYLLIAAVVMGIAYFIDAVKRGVLPHYFKAVGIMIAAVLLALGTNAGNLLATQEYSKESTRGPSELTINAQGGNVESTNGLDYDYITQYSYGIAESWNLIIPRFAGGGSGARPDEDSNTVQFIMDTYGAPKSEALEFVQQSVPLYWGAQPIVEAPAYIGITVFFLAVLALFLIKGRLKWWTVGATIVALLLSYGKNLDFLTQFFVDYVPLYSKFRAITSIQVIIELCIPILAMVGLYQVFNGARDKEDKFKALKFSGIGLGAVLLILALFGNQIFDFAGLYDNSYRDSEQLGPRFVDALRQDRFEVMQADAFRSLLYVGLIVAALWLYLKSKFSENLILVALGVLILVDLVGFDQNFITYSDTPLEQSNFVFPRDYDQPFLPTSADRVISEDEGFYRVYDLLVDPFNSGRGPYFHRSLGGYHGAKPKRIEDLADFYLREDNGAFIPGINEQNHEILNMFNVKYILTADEMQVQVTENPENLGPAWFVNKVETVPNADQEILALKKLDGKNLAIIQQDQKDYIGLGEIAQDSTAAITLESFSPEKLVYTSTSSQPGLTVFSEAYYPYGWKATIDGNEVPIAKVNYALRGLNVSPGEHEIVFTFEPEVVATGNAVMLASNILLGLLILGSAVFWYRKNR</sequence>
<evidence type="ECO:0008006" key="4">
    <source>
        <dbReference type="Google" id="ProtNLM"/>
    </source>
</evidence>
<dbReference type="KEGG" id="nmf:NMS_2441"/>
<dbReference type="InterPro" id="IPR018580">
    <property type="entry name" value="Uncharacterised_YfhO"/>
</dbReference>
<feature type="transmembrane region" description="Helical" evidence="1">
    <location>
        <begin position="408"/>
        <end position="432"/>
    </location>
</feature>
<dbReference type="RefSeq" id="WP_041496935.1">
    <property type="nucleotide sequence ID" value="NZ_AP014548.1"/>
</dbReference>
<feature type="transmembrane region" description="Helical" evidence="1">
    <location>
        <begin position="223"/>
        <end position="243"/>
    </location>
</feature>
<protein>
    <recommendedName>
        <fullName evidence="4">Membrane protein YfhO</fullName>
    </recommendedName>
</protein>
<feature type="transmembrane region" description="Helical" evidence="1">
    <location>
        <begin position="150"/>
        <end position="171"/>
    </location>
</feature>
<dbReference type="Proteomes" id="UP000031760">
    <property type="component" value="Chromosome"/>
</dbReference>
<feature type="transmembrane region" description="Helical" evidence="1">
    <location>
        <begin position="191"/>
        <end position="211"/>
    </location>
</feature>
<dbReference type="STRING" id="1454201.NMS_2441"/>
<feature type="transmembrane region" description="Helical" evidence="1">
    <location>
        <begin position="804"/>
        <end position="825"/>
    </location>
</feature>
<evidence type="ECO:0000313" key="3">
    <source>
        <dbReference type="Proteomes" id="UP000031760"/>
    </source>
</evidence>
<evidence type="ECO:0000313" key="2">
    <source>
        <dbReference type="EMBL" id="BAO56450.1"/>
    </source>
</evidence>
<keyword evidence="3" id="KW-1185">Reference proteome</keyword>
<feature type="transmembrane region" description="Helical" evidence="1">
    <location>
        <begin position="444"/>
        <end position="467"/>
    </location>
</feature>
<dbReference type="EMBL" id="AP014548">
    <property type="protein sequence ID" value="BAO56450.1"/>
    <property type="molecule type" value="Genomic_DNA"/>
</dbReference>
<feature type="transmembrane region" description="Helical" evidence="1">
    <location>
        <begin position="371"/>
        <end position="388"/>
    </location>
</feature>